<keyword evidence="7" id="KW-0560">Oxidoreductase</keyword>
<organism evidence="15 16">
    <name type="scientific">Leucobacter komagatae</name>
    <dbReference type="NCBI Taxonomy" id="55969"/>
    <lineage>
        <taxon>Bacteria</taxon>
        <taxon>Bacillati</taxon>
        <taxon>Actinomycetota</taxon>
        <taxon>Actinomycetes</taxon>
        <taxon>Micrococcales</taxon>
        <taxon>Microbacteriaceae</taxon>
        <taxon>Leucobacter</taxon>
    </lineage>
</organism>
<keyword evidence="9" id="KW-0443">Lipid metabolism</keyword>
<dbReference type="Gene3D" id="3.90.226.10">
    <property type="entry name" value="2-enoyl-CoA Hydratase, Chain A, domain 1"/>
    <property type="match status" value="1"/>
</dbReference>
<dbReference type="InterPro" id="IPR006108">
    <property type="entry name" value="3HC_DH_C"/>
</dbReference>
<keyword evidence="8" id="KW-0520">NAD</keyword>
<reference evidence="15 16" key="1">
    <citation type="submission" date="2015-01" db="EMBL/GenBank/DDBJ databases">
        <title>Draft genome sequence of Leucobacter komagatae strain VKM ST2845.</title>
        <authorList>
            <person name="Karlyshev A.V."/>
            <person name="Kudryashova E.B."/>
        </authorList>
    </citation>
    <scope>NUCLEOTIDE SEQUENCE [LARGE SCALE GENOMIC DNA]</scope>
    <source>
        <strain evidence="15 16">VKM ST2845</strain>
    </source>
</reference>
<keyword evidence="10" id="KW-0456">Lyase</keyword>
<dbReference type="InterPro" id="IPR008927">
    <property type="entry name" value="6-PGluconate_DH-like_C_sf"/>
</dbReference>
<dbReference type="InterPro" id="IPR006176">
    <property type="entry name" value="3-OHacyl-CoA_DH_NAD-bd"/>
</dbReference>
<comment type="caution">
    <text evidence="15">The sequence shown here is derived from an EMBL/GenBank/DDBJ whole genome shotgun (WGS) entry which is preliminary data.</text>
</comment>
<dbReference type="UniPathway" id="UPA00659"/>
<feature type="domain" description="3-hydroxyacyl-CoA dehydrogenase NAD binding" evidence="14">
    <location>
        <begin position="344"/>
        <end position="523"/>
    </location>
</feature>
<dbReference type="Pfam" id="PF00378">
    <property type="entry name" value="ECH_1"/>
    <property type="match status" value="1"/>
</dbReference>
<sequence>MTDYTKIDFSPIIEAAADEVITESFVHDVRLPSGGTLALITLDNGRDYTRPNTLGPRTLQGLEKVLDELSARAAAGEIQAVAVTGKQFIFAAGADLSKVSALATKENARLMGQYGHHVLRKFHSVGVPSFAFVNGLALGGALEIALNCDYRTVDSSAAAIAFPEVFLGIIPGWGGATLLPNLIGIENALKVIVSNPLQNNRMLKPKQALELGIFDTMFGAASFLEQSIVWADSVITGKTKVERPNEPGKIERMTKWPIAIKVARDTVKSRLGTAAKSPYAALELLAAAKDNDVEAGFAREDEALAELISGDQFVASLYAFDLVQKRAKRPAGAPDKELAKKVQQVGIIGAGLMASQFALLFARKLRVPVIITDLDQGRVDKGVAYIHGEIDKMHEKGRLSSDDANQVKALVTGTTDKSLFAQCDWVIEAVFEELSVKQQVFAEIEPIIAPDAILATNTSSLSVEQIGANLAHPERLVGFHFFNPVAVMPLLEVVKSPATGDEALATAMTLAKKLGKSAIITADRPGFVVNRLLAKVMGEAARALDEGTPLPVVEKSLAPIGIPMGPFELIDLVGWKVAAHVQDTMVNAFPDRFYSSPNMHAMSELEDPLVKNKIGKVEDLSKSAKKALTFGKTPVEPEEILRRVEDELANEIKIMLDEGVVHAAEDIDLGLILGAGWPFQAGGATPYLDRVGASERAFGGTFHDPRIAAQS</sequence>
<dbReference type="Gene3D" id="1.10.1040.50">
    <property type="match status" value="1"/>
</dbReference>
<dbReference type="CDD" id="cd06558">
    <property type="entry name" value="crotonase-like"/>
    <property type="match status" value="1"/>
</dbReference>
<evidence type="ECO:0000313" key="16">
    <source>
        <dbReference type="Proteomes" id="UP000032120"/>
    </source>
</evidence>
<dbReference type="InterPro" id="IPR050136">
    <property type="entry name" value="FA_oxidation_alpha_subunit"/>
</dbReference>
<keyword evidence="11" id="KW-0511">Multifunctional enzyme</keyword>
<dbReference type="GO" id="GO:0070403">
    <property type="term" value="F:NAD+ binding"/>
    <property type="evidence" value="ECO:0007669"/>
    <property type="project" value="InterPro"/>
</dbReference>
<dbReference type="GO" id="GO:0006635">
    <property type="term" value="P:fatty acid beta-oxidation"/>
    <property type="evidence" value="ECO:0007669"/>
    <property type="project" value="UniProtKB-UniPathway"/>
</dbReference>
<dbReference type="FunFam" id="3.40.50.720:FF:000009">
    <property type="entry name" value="Fatty oxidation complex, alpha subunit"/>
    <property type="match status" value="1"/>
</dbReference>
<evidence type="ECO:0000256" key="4">
    <source>
        <dbReference type="ARBA" id="ARBA00009463"/>
    </source>
</evidence>
<evidence type="ECO:0000256" key="12">
    <source>
        <dbReference type="ARBA" id="ARBA00049556"/>
    </source>
</evidence>
<keyword evidence="5" id="KW-0276">Fatty acid metabolism</keyword>
<dbReference type="Pfam" id="PF02737">
    <property type="entry name" value="3HCDH_N"/>
    <property type="match status" value="1"/>
</dbReference>
<dbReference type="OrthoDB" id="9771883at2"/>
<evidence type="ECO:0000313" key="15">
    <source>
        <dbReference type="EMBL" id="KIP52950.1"/>
    </source>
</evidence>
<dbReference type="RefSeq" id="WP_042543432.1">
    <property type="nucleotide sequence ID" value="NZ_JXSQ01000005.1"/>
</dbReference>
<dbReference type="SUPFAM" id="SSF51735">
    <property type="entry name" value="NAD(P)-binding Rossmann-fold domains"/>
    <property type="match status" value="1"/>
</dbReference>
<evidence type="ECO:0000256" key="6">
    <source>
        <dbReference type="ARBA" id="ARBA00022963"/>
    </source>
</evidence>
<evidence type="ECO:0000256" key="1">
    <source>
        <dbReference type="ARBA" id="ARBA00005005"/>
    </source>
</evidence>
<evidence type="ECO:0000256" key="2">
    <source>
        <dbReference type="ARBA" id="ARBA00005086"/>
    </source>
</evidence>
<dbReference type="GO" id="GO:0004300">
    <property type="term" value="F:enoyl-CoA hydratase activity"/>
    <property type="evidence" value="ECO:0007669"/>
    <property type="project" value="TreeGrafter"/>
</dbReference>
<dbReference type="InterPro" id="IPR001753">
    <property type="entry name" value="Enoyl-CoA_hydra/iso"/>
</dbReference>
<dbReference type="SUPFAM" id="SSF52096">
    <property type="entry name" value="ClpP/crotonase"/>
    <property type="match status" value="1"/>
</dbReference>
<comment type="pathway">
    <text evidence="2">Lipid metabolism; butanoate metabolism.</text>
</comment>
<evidence type="ECO:0000256" key="8">
    <source>
        <dbReference type="ARBA" id="ARBA00023027"/>
    </source>
</evidence>
<comment type="similarity">
    <text evidence="3">In the central section; belongs to the 3-hydroxyacyl-CoA dehydrogenase family.</text>
</comment>
<dbReference type="Pfam" id="PF00725">
    <property type="entry name" value="3HCDH"/>
    <property type="match status" value="1"/>
</dbReference>
<gene>
    <name evidence="15" type="ORF">SD72_05420</name>
</gene>
<accession>A0A0D0H701</accession>
<dbReference type="GO" id="GO:0016509">
    <property type="term" value="F:long-chain (3S)-3-hydroxyacyl-CoA dehydrogenase (NAD+) activity"/>
    <property type="evidence" value="ECO:0007669"/>
    <property type="project" value="TreeGrafter"/>
</dbReference>
<dbReference type="PANTHER" id="PTHR43612:SF3">
    <property type="entry name" value="TRIFUNCTIONAL ENZYME SUBUNIT ALPHA, MITOCHONDRIAL"/>
    <property type="match status" value="1"/>
</dbReference>
<evidence type="ECO:0000256" key="11">
    <source>
        <dbReference type="ARBA" id="ARBA00023268"/>
    </source>
</evidence>
<evidence type="ECO:0000259" key="13">
    <source>
        <dbReference type="Pfam" id="PF00725"/>
    </source>
</evidence>
<dbReference type="Proteomes" id="UP000032120">
    <property type="component" value="Unassembled WGS sequence"/>
</dbReference>
<dbReference type="InterPro" id="IPR029045">
    <property type="entry name" value="ClpP/crotonase-like_dom_sf"/>
</dbReference>
<comment type="catalytic activity">
    <reaction evidence="12">
        <text>a (3S)-3-hydroxyacyl-CoA + NAD(+) = a 3-oxoacyl-CoA + NADH + H(+)</text>
        <dbReference type="Rhea" id="RHEA:22432"/>
        <dbReference type="ChEBI" id="CHEBI:15378"/>
        <dbReference type="ChEBI" id="CHEBI:57318"/>
        <dbReference type="ChEBI" id="CHEBI:57540"/>
        <dbReference type="ChEBI" id="CHEBI:57945"/>
        <dbReference type="ChEBI" id="CHEBI:90726"/>
        <dbReference type="EC" id="1.1.1.35"/>
    </reaction>
</comment>
<evidence type="ECO:0000259" key="14">
    <source>
        <dbReference type="Pfam" id="PF02737"/>
    </source>
</evidence>
<name>A0A0D0H701_9MICO</name>
<feature type="domain" description="3-hydroxyacyl-CoA dehydrogenase C-terminal" evidence="13">
    <location>
        <begin position="526"/>
        <end position="607"/>
    </location>
</feature>
<evidence type="ECO:0000256" key="10">
    <source>
        <dbReference type="ARBA" id="ARBA00023239"/>
    </source>
</evidence>
<dbReference type="AlphaFoldDB" id="A0A0D0H701"/>
<keyword evidence="6" id="KW-0442">Lipid degradation</keyword>
<evidence type="ECO:0000256" key="3">
    <source>
        <dbReference type="ARBA" id="ARBA00007005"/>
    </source>
</evidence>
<comment type="pathway">
    <text evidence="1">Lipid metabolism; fatty acid beta-oxidation.</text>
</comment>
<proteinExistence type="inferred from homology"/>
<dbReference type="InterPro" id="IPR036291">
    <property type="entry name" value="NAD(P)-bd_dom_sf"/>
</dbReference>
<dbReference type="EMBL" id="JXSQ01000005">
    <property type="protein sequence ID" value="KIP52950.1"/>
    <property type="molecule type" value="Genomic_DNA"/>
</dbReference>
<evidence type="ECO:0000256" key="5">
    <source>
        <dbReference type="ARBA" id="ARBA00022832"/>
    </source>
</evidence>
<dbReference type="SUPFAM" id="SSF48179">
    <property type="entry name" value="6-phosphogluconate dehydrogenase C-terminal domain-like"/>
    <property type="match status" value="2"/>
</dbReference>
<comment type="similarity">
    <text evidence="4">Belongs to the 3-hydroxyacyl-CoA dehydrogenase family.</text>
</comment>
<keyword evidence="16" id="KW-1185">Reference proteome</keyword>
<evidence type="ECO:0000256" key="9">
    <source>
        <dbReference type="ARBA" id="ARBA00023098"/>
    </source>
</evidence>
<dbReference type="Gene3D" id="3.40.50.720">
    <property type="entry name" value="NAD(P)-binding Rossmann-like Domain"/>
    <property type="match status" value="1"/>
</dbReference>
<evidence type="ECO:0000256" key="7">
    <source>
        <dbReference type="ARBA" id="ARBA00023002"/>
    </source>
</evidence>
<protein>
    <submittedName>
        <fullName evidence="15">3-hydroxyacyl-CoA dehydrogenase</fullName>
    </submittedName>
</protein>
<dbReference type="PANTHER" id="PTHR43612">
    <property type="entry name" value="TRIFUNCTIONAL ENZYME SUBUNIT ALPHA"/>
    <property type="match status" value="1"/>
</dbReference>